<protein>
    <recommendedName>
        <fullName evidence="2">Thiamine pyrophosphate enzyme N-terminal TPP-binding domain-containing protein</fullName>
    </recommendedName>
</protein>
<accession>X1VXC1</accession>
<organism evidence="3">
    <name type="scientific">marine sediment metagenome</name>
    <dbReference type="NCBI Taxonomy" id="412755"/>
    <lineage>
        <taxon>unclassified sequences</taxon>
        <taxon>metagenomes</taxon>
        <taxon>ecological metagenomes</taxon>
    </lineage>
</organism>
<feature type="domain" description="Thiamine pyrophosphate enzyme N-terminal TPP-binding" evidence="2">
    <location>
        <begin position="5"/>
        <end position="69"/>
    </location>
</feature>
<dbReference type="InterPro" id="IPR029061">
    <property type="entry name" value="THDP-binding"/>
</dbReference>
<dbReference type="SUPFAM" id="SSF52518">
    <property type="entry name" value="Thiamin diphosphate-binding fold (THDP-binding)"/>
    <property type="match status" value="1"/>
</dbReference>
<evidence type="ECO:0000259" key="2">
    <source>
        <dbReference type="Pfam" id="PF02776"/>
    </source>
</evidence>
<name>X1VXC1_9ZZZZ</name>
<dbReference type="GO" id="GO:0009099">
    <property type="term" value="P:L-valine biosynthetic process"/>
    <property type="evidence" value="ECO:0007669"/>
    <property type="project" value="TreeGrafter"/>
</dbReference>
<evidence type="ECO:0000256" key="1">
    <source>
        <dbReference type="ARBA" id="ARBA00007812"/>
    </source>
</evidence>
<proteinExistence type="inferred from homology"/>
<gene>
    <name evidence="3" type="ORF">S12H4_60586</name>
</gene>
<dbReference type="GO" id="GO:0003984">
    <property type="term" value="F:acetolactate synthase activity"/>
    <property type="evidence" value="ECO:0007669"/>
    <property type="project" value="TreeGrafter"/>
</dbReference>
<sequence>MKKKMDVWTAIAKTMASEGVRYIFGYPGAGRFYQHGHATPPELSLVLCRDESAASFMAMGYAMATGKLGGVREFSNSRSDDFSSQKGGLLLETRQHQSYLEL</sequence>
<dbReference type="Gene3D" id="3.40.50.970">
    <property type="match status" value="1"/>
</dbReference>
<dbReference type="InterPro" id="IPR045229">
    <property type="entry name" value="TPP_enz"/>
</dbReference>
<dbReference type="GO" id="GO:0005948">
    <property type="term" value="C:acetolactate synthase complex"/>
    <property type="evidence" value="ECO:0007669"/>
    <property type="project" value="TreeGrafter"/>
</dbReference>
<evidence type="ECO:0000313" key="3">
    <source>
        <dbReference type="EMBL" id="GAJ23561.1"/>
    </source>
</evidence>
<comment type="caution">
    <text evidence="3">The sequence shown here is derived from an EMBL/GenBank/DDBJ whole genome shotgun (WGS) entry which is preliminary data.</text>
</comment>
<dbReference type="EMBL" id="BARW01039919">
    <property type="protein sequence ID" value="GAJ23561.1"/>
    <property type="molecule type" value="Genomic_DNA"/>
</dbReference>
<comment type="similarity">
    <text evidence="1">Belongs to the TPP enzyme family.</text>
</comment>
<feature type="non-terminal residue" evidence="3">
    <location>
        <position position="102"/>
    </location>
</feature>
<dbReference type="Pfam" id="PF02776">
    <property type="entry name" value="TPP_enzyme_N"/>
    <property type="match status" value="1"/>
</dbReference>
<dbReference type="InterPro" id="IPR012001">
    <property type="entry name" value="Thiamin_PyroP_enz_TPP-bd_dom"/>
</dbReference>
<dbReference type="PANTHER" id="PTHR18968">
    <property type="entry name" value="THIAMINE PYROPHOSPHATE ENZYMES"/>
    <property type="match status" value="1"/>
</dbReference>
<reference evidence="3" key="1">
    <citation type="journal article" date="2014" name="Front. Microbiol.">
        <title>High frequency of phylogenetically diverse reductive dehalogenase-homologous genes in deep subseafloor sedimentary metagenomes.</title>
        <authorList>
            <person name="Kawai M."/>
            <person name="Futagami T."/>
            <person name="Toyoda A."/>
            <person name="Takaki Y."/>
            <person name="Nishi S."/>
            <person name="Hori S."/>
            <person name="Arai W."/>
            <person name="Tsubouchi T."/>
            <person name="Morono Y."/>
            <person name="Uchiyama I."/>
            <person name="Ito T."/>
            <person name="Fujiyama A."/>
            <person name="Inagaki F."/>
            <person name="Takami H."/>
        </authorList>
    </citation>
    <scope>NUCLEOTIDE SEQUENCE</scope>
    <source>
        <strain evidence="3">Expedition CK06-06</strain>
    </source>
</reference>
<dbReference type="GO" id="GO:0030976">
    <property type="term" value="F:thiamine pyrophosphate binding"/>
    <property type="evidence" value="ECO:0007669"/>
    <property type="project" value="InterPro"/>
</dbReference>
<dbReference type="CDD" id="cd07035">
    <property type="entry name" value="TPP_PYR_POX_like"/>
    <property type="match status" value="1"/>
</dbReference>
<dbReference type="AlphaFoldDB" id="X1VXC1"/>
<dbReference type="PANTHER" id="PTHR18968:SF13">
    <property type="entry name" value="ACETOLACTATE SYNTHASE CATALYTIC SUBUNIT, MITOCHONDRIAL"/>
    <property type="match status" value="1"/>
</dbReference>
<dbReference type="GO" id="GO:0050660">
    <property type="term" value="F:flavin adenine dinucleotide binding"/>
    <property type="evidence" value="ECO:0007669"/>
    <property type="project" value="TreeGrafter"/>
</dbReference>
<dbReference type="GO" id="GO:0009097">
    <property type="term" value="P:isoleucine biosynthetic process"/>
    <property type="evidence" value="ECO:0007669"/>
    <property type="project" value="TreeGrafter"/>
</dbReference>